<reference evidence="3" key="2">
    <citation type="journal article" date="2014" name="ISME J.">
        <title>Microbial stratification in low pH oxic and suboxic macroscopic growths along an acid mine drainage.</title>
        <authorList>
            <person name="Mendez-Garcia C."/>
            <person name="Mesa V."/>
            <person name="Sprenger R.R."/>
            <person name="Richter M."/>
            <person name="Diez M.S."/>
            <person name="Solano J."/>
            <person name="Bargiela R."/>
            <person name="Golyshina O.V."/>
            <person name="Manteca A."/>
            <person name="Ramos J.L."/>
            <person name="Gallego J.R."/>
            <person name="Llorente I."/>
            <person name="Martins Dos Santos V.A."/>
            <person name="Jensen O.N."/>
            <person name="Pelaez A.I."/>
            <person name="Sanchez J."/>
            <person name="Ferrer M."/>
        </authorList>
    </citation>
    <scope>NUCLEOTIDE SEQUENCE</scope>
</reference>
<dbReference type="InterPro" id="IPR014748">
    <property type="entry name" value="Enoyl-CoA_hydra_C"/>
</dbReference>
<dbReference type="GO" id="GO:0006635">
    <property type="term" value="P:fatty acid beta-oxidation"/>
    <property type="evidence" value="ECO:0007669"/>
    <property type="project" value="TreeGrafter"/>
</dbReference>
<dbReference type="AlphaFoldDB" id="T1CN79"/>
<dbReference type="GO" id="GO:0016853">
    <property type="term" value="F:isomerase activity"/>
    <property type="evidence" value="ECO:0007669"/>
    <property type="project" value="UniProtKB-KW"/>
</dbReference>
<evidence type="ECO:0000256" key="1">
    <source>
        <dbReference type="ARBA" id="ARBA00005254"/>
    </source>
</evidence>
<accession>T1CN79</accession>
<comment type="caution">
    <text evidence="3">The sequence shown here is derived from an EMBL/GenBank/DDBJ whole genome shotgun (WGS) entry which is preliminary data.</text>
</comment>
<dbReference type="Gene3D" id="1.10.12.10">
    <property type="entry name" value="Lyase 2-enoyl-coa Hydratase, Chain A, domain 2"/>
    <property type="match status" value="1"/>
</dbReference>
<dbReference type="InterPro" id="IPR018376">
    <property type="entry name" value="Enoyl-CoA_hyd/isom_CS"/>
</dbReference>
<dbReference type="PANTHER" id="PTHR11941:SF54">
    <property type="entry name" value="ENOYL-COA HYDRATASE, MITOCHONDRIAL"/>
    <property type="match status" value="1"/>
</dbReference>
<dbReference type="FunFam" id="3.90.226.10:FF:000009">
    <property type="entry name" value="Carnitinyl-CoA dehydratase"/>
    <property type="match status" value="1"/>
</dbReference>
<comment type="similarity">
    <text evidence="1">Belongs to the enoyl-CoA hydratase/isomerase family.</text>
</comment>
<sequence>AAALRERAERGETAWPMRTVRVERHGPVVWVLLDRPEVLNSLNSDVLTQLGSTFADLEREADVRAVVLAGSSPVFAAGADIAEMERKSPAEGLAFGFLGQRVAERIERFPAPVIALIEGYALGGGLELALAADFIVAAEGAQLGLPEVTVGIHPGMGGATRLTRLIGRARTKLLTYTGVPVRAEEAARMGFVARVVPAGTAREATQALAEEIAARAPLGVRWVKQVIDRGMDAPLGTGLYLEGESAGHTFGTSDRTEGMRAFLERRPPKFEGK</sequence>
<dbReference type="SUPFAM" id="SSF52096">
    <property type="entry name" value="ClpP/crotonase"/>
    <property type="match status" value="1"/>
</dbReference>
<evidence type="ECO:0000256" key="2">
    <source>
        <dbReference type="ARBA" id="ARBA00023239"/>
    </source>
</evidence>
<dbReference type="InterPro" id="IPR001753">
    <property type="entry name" value="Enoyl-CoA_hydra/iso"/>
</dbReference>
<proteinExistence type="inferred from homology"/>
<dbReference type="PROSITE" id="PS00166">
    <property type="entry name" value="ENOYL_COA_HYDRATASE"/>
    <property type="match status" value="1"/>
</dbReference>
<evidence type="ECO:0000313" key="3">
    <source>
        <dbReference type="EMBL" id="EQD70470.1"/>
    </source>
</evidence>
<dbReference type="FunFam" id="1.10.12.10:FF:000001">
    <property type="entry name" value="Probable enoyl-CoA hydratase, mitochondrial"/>
    <property type="match status" value="1"/>
</dbReference>
<name>T1CN79_9ZZZZ</name>
<keyword evidence="2" id="KW-0456">Lyase</keyword>
<dbReference type="EMBL" id="AUZY01003126">
    <property type="protein sequence ID" value="EQD70470.1"/>
    <property type="molecule type" value="Genomic_DNA"/>
</dbReference>
<dbReference type="GO" id="GO:0016836">
    <property type="term" value="F:hydro-lyase activity"/>
    <property type="evidence" value="ECO:0007669"/>
    <property type="project" value="UniProtKB-ARBA"/>
</dbReference>
<feature type="non-terminal residue" evidence="3">
    <location>
        <position position="1"/>
    </location>
</feature>
<protein>
    <submittedName>
        <fullName evidence="3">Enoyl-CoA hydratase/isomerase</fullName>
    </submittedName>
</protein>
<dbReference type="InterPro" id="IPR029045">
    <property type="entry name" value="ClpP/crotonase-like_dom_sf"/>
</dbReference>
<organism evidence="3">
    <name type="scientific">mine drainage metagenome</name>
    <dbReference type="NCBI Taxonomy" id="410659"/>
    <lineage>
        <taxon>unclassified sequences</taxon>
        <taxon>metagenomes</taxon>
        <taxon>ecological metagenomes</taxon>
    </lineage>
</organism>
<keyword evidence="3" id="KW-0413">Isomerase</keyword>
<reference evidence="3" key="1">
    <citation type="submission" date="2013-08" db="EMBL/GenBank/DDBJ databases">
        <authorList>
            <person name="Mendez C."/>
            <person name="Richter M."/>
            <person name="Ferrer M."/>
            <person name="Sanchez J."/>
        </authorList>
    </citation>
    <scope>NUCLEOTIDE SEQUENCE</scope>
</reference>
<gene>
    <name evidence="3" type="ORF">B1B_04989</name>
</gene>
<dbReference type="PANTHER" id="PTHR11941">
    <property type="entry name" value="ENOYL-COA HYDRATASE-RELATED"/>
    <property type="match status" value="1"/>
</dbReference>
<dbReference type="Gene3D" id="3.90.226.10">
    <property type="entry name" value="2-enoyl-CoA Hydratase, Chain A, domain 1"/>
    <property type="match status" value="1"/>
</dbReference>
<dbReference type="Pfam" id="PF00378">
    <property type="entry name" value="ECH_1"/>
    <property type="match status" value="1"/>
</dbReference>
<dbReference type="CDD" id="cd06558">
    <property type="entry name" value="crotonase-like"/>
    <property type="match status" value="1"/>
</dbReference>